<dbReference type="Pfam" id="PF10005">
    <property type="entry name" value="Zn_ribbon_DZR_6"/>
    <property type="match status" value="1"/>
</dbReference>
<dbReference type="Gene3D" id="3.40.390.70">
    <property type="match status" value="1"/>
</dbReference>
<proteinExistence type="predicted"/>
<dbReference type="InterPro" id="IPR031321">
    <property type="entry name" value="UCP012641"/>
</dbReference>
<name>A0ABT1Z322_9RHOB</name>
<dbReference type="EMBL" id="JANKJG010000010">
    <property type="protein sequence ID" value="MCR8827503.1"/>
    <property type="molecule type" value="Genomic_DNA"/>
</dbReference>
<organism evidence="2 3">
    <name type="scientific">Pseudosulfitobacter koreensis</name>
    <dbReference type="NCBI Taxonomy" id="2968472"/>
    <lineage>
        <taxon>Bacteria</taxon>
        <taxon>Pseudomonadati</taxon>
        <taxon>Pseudomonadota</taxon>
        <taxon>Alphaproteobacteria</taxon>
        <taxon>Rhodobacterales</taxon>
        <taxon>Roseobacteraceae</taxon>
        <taxon>Pseudosulfitobacter</taxon>
    </lineage>
</organism>
<gene>
    <name evidence="2" type="ORF">NTA49_13255</name>
</gene>
<evidence type="ECO:0000313" key="2">
    <source>
        <dbReference type="EMBL" id="MCR8827503.1"/>
    </source>
</evidence>
<keyword evidence="3" id="KW-1185">Reference proteome</keyword>
<feature type="domain" description="Zinc-ribbon" evidence="1">
    <location>
        <begin position="4"/>
        <end position="75"/>
    </location>
</feature>
<protein>
    <submittedName>
        <fullName evidence="2">Zinc-binding peptidase</fullName>
    </submittedName>
</protein>
<dbReference type="Pfam" id="PF15887">
    <property type="entry name" value="Peptidase_Mx"/>
    <property type="match status" value="1"/>
</dbReference>
<evidence type="ECO:0000313" key="3">
    <source>
        <dbReference type="Proteomes" id="UP001165396"/>
    </source>
</evidence>
<dbReference type="Proteomes" id="UP001165396">
    <property type="component" value="Unassembled WGS sequence"/>
</dbReference>
<evidence type="ECO:0000259" key="1">
    <source>
        <dbReference type="Pfam" id="PF10005"/>
    </source>
</evidence>
<dbReference type="RefSeq" id="WP_258295275.1">
    <property type="nucleotide sequence ID" value="NZ_JANKJG010000010.1"/>
</dbReference>
<dbReference type="InterPro" id="IPR011201">
    <property type="entry name" value="Zinc-ribbon_6_bact"/>
</dbReference>
<accession>A0ABT1Z322</accession>
<reference evidence="2" key="1">
    <citation type="submission" date="2022-07" db="EMBL/GenBank/DDBJ databases">
        <title>Pseudosulfitobacter sp. strain AP-MA-4, whole genome sequence.</title>
        <authorList>
            <person name="Jiang Y."/>
        </authorList>
    </citation>
    <scope>NUCLEOTIDE SEQUENCE</scope>
    <source>
        <strain evidence="2">AP-MA-4</strain>
    </source>
</reference>
<dbReference type="PIRSF" id="PIRSF012641">
    <property type="entry name" value="UCP012641"/>
    <property type="match status" value="1"/>
</dbReference>
<sequence>MRIYACPACKATAYFSNQRCVCGAALVYDPEADSFVQNGTQCANRGQIGCNWVAEQAETDLCRSCAMTEVVPDIELGDNLSLWARSEASKRWVLATLGRWGWFTDADTGPNPRFHLLSEDTAEGPAQIVMGHQNGLVTINLAEADPIEEVRRREALSERLRTMTAHFRHEIAHFLFERLAASRPDFVDQFTAVFGDPQEDYGAALKRHYAKGASTDWNSRFITSYASAHAHEDWAETSAHVMHLTDMLDSAVEAGLTLPTLNNLKYDAYAETSAEALIETAGAYGLALNHVNRSMGQDDIYPFVHSRVVRDKLVRAHGWLSGTGT</sequence>
<comment type="caution">
    <text evidence="2">The sequence shown here is derived from an EMBL/GenBank/DDBJ whole genome shotgun (WGS) entry which is preliminary data.</text>
</comment>